<sequence length="464" mass="52464">MMNRKGKRMNVVKAFCLFTLLGCFIGCKDDEKKKEQSFNNDLPIEIVGFEPQEVTSRTQLLIYGKNFGDDPSLIHLKLGGVDTKVVGCNNECLYCMVPRNSNKGTIEISIGDQTAMANDRFTYISNTQVTTLCGYVDETGRYEVKDGSFDECGLNCPAWLSIDPQNPNHIYMIEEANSIRLIDVEAKKMSTVITVGQMNITSPRTLSWSLTGDTLFVNNWADWEAAPISIVMLLRKEEFKKPHVLLSGRNHIIAAITHPKTGDIYFTQESGGGVYQYSISTGEVEQMFTIGGSWIWVYPYFHPSGDFAYILRPREGTILKSKFDKETNQLEAPSVFAGNWNWGHREGVGTNANMGVLWQGAFVKNEEYANQHKEDIYDFYVADGELWGTHPGDLIWRVTPTAEVIRYAGRGSTAMDGNHWGYVDGDLLKEVRFNGPHSIAFDEENKIFYIGDQYNHRIRQIIVE</sequence>
<comment type="caution">
    <text evidence="2">The sequence shown here is derived from an EMBL/GenBank/DDBJ whole genome shotgun (WGS) entry which is preliminary data.</text>
</comment>
<dbReference type="InterPro" id="IPR013783">
    <property type="entry name" value="Ig-like_fold"/>
</dbReference>
<evidence type="ECO:0000313" key="2">
    <source>
        <dbReference type="EMBL" id="KAA3924661.1"/>
    </source>
</evidence>
<dbReference type="SUPFAM" id="SSF81296">
    <property type="entry name" value="E set domains"/>
    <property type="match status" value="1"/>
</dbReference>
<dbReference type="InterPro" id="IPR002909">
    <property type="entry name" value="IPT_dom"/>
</dbReference>
<dbReference type="Pfam" id="PF01833">
    <property type="entry name" value="TIG"/>
    <property type="match status" value="1"/>
</dbReference>
<dbReference type="Proteomes" id="UP001219389">
    <property type="component" value="Unassembled WGS sequence"/>
</dbReference>
<organism evidence="2 4">
    <name type="scientific">Bacteroides ovatus</name>
    <dbReference type="NCBI Taxonomy" id="28116"/>
    <lineage>
        <taxon>Bacteria</taxon>
        <taxon>Pseudomonadati</taxon>
        <taxon>Bacteroidota</taxon>
        <taxon>Bacteroidia</taxon>
        <taxon>Bacteroidales</taxon>
        <taxon>Bacteroidaceae</taxon>
        <taxon>Bacteroides</taxon>
    </lineage>
</organism>
<evidence type="ECO:0000313" key="4">
    <source>
        <dbReference type="Proteomes" id="UP000365824"/>
    </source>
</evidence>
<name>A0A139KVC5_BACOV</name>
<feature type="domain" description="IPT/TIG" evidence="1">
    <location>
        <begin position="46"/>
        <end position="123"/>
    </location>
</feature>
<dbReference type="PANTHER" id="PTHR13833:SF71">
    <property type="entry name" value="NHL DOMAIN-CONTAINING PROTEIN"/>
    <property type="match status" value="1"/>
</dbReference>
<dbReference type="InterPro" id="IPR011042">
    <property type="entry name" value="6-blade_b-propeller_TolB-like"/>
</dbReference>
<dbReference type="Gene3D" id="2.60.40.10">
    <property type="entry name" value="Immunoglobulins"/>
    <property type="match status" value="1"/>
</dbReference>
<protein>
    <submittedName>
        <fullName evidence="2">IPT/TIG domain protein</fullName>
    </submittedName>
    <submittedName>
        <fullName evidence="3">IPT/TIG domain-containing protein</fullName>
    </submittedName>
</protein>
<reference evidence="2 4" key="1">
    <citation type="journal article" date="2019" name="Nat. Med.">
        <title>A library of human gut bacterial isolates paired with longitudinal multiomics data enables mechanistic microbiome research.</title>
        <authorList>
            <person name="Poyet M."/>
            <person name="Groussin M."/>
            <person name="Gibbons S.M."/>
            <person name="Avila-Pacheco J."/>
            <person name="Jiang X."/>
            <person name="Kearney S.M."/>
            <person name="Perrotta A.R."/>
            <person name="Berdy B."/>
            <person name="Zhao S."/>
            <person name="Lieberman T.D."/>
            <person name="Swanson P.K."/>
            <person name="Smith M."/>
            <person name="Roesemann S."/>
            <person name="Alexander J.E."/>
            <person name="Rich S.A."/>
            <person name="Livny J."/>
            <person name="Vlamakis H."/>
            <person name="Clish C."/>
            <person name="Bullock K."/>
            <person name="Deik A."/>
            <person name="Scott J."/>
            <person name="Pierce K.A."/>
            <person name="Xavier R.J."/>
            <person name="Alm E.J."/>
        </authorList>
    </citation>
    <scope>NUCLEOTIDE SEQUENCE [LARGE SCALE GENOMIC DNA]</scope>
    <source>
        <strain evidence="2 4">BIOML-A160</strain>
    </source>
</reference>
<dbReference type="SUPFAM" id="SSF63829">
    <property type="entry name" value="Calcium-dependent phosphotriesterase"/>
    <property type="match status" value="1"/>
</dbReference>
<dbReference type="Gene3D" id="2.120.10.30">
    <property type="entry name" value="TolB, C-terminal domain"/>
    <property type="match status" value="1"/>
</dbReference>
<dbReference type="RefSeq" id="WP_004309519.1">
    <property type="nucleotide sequence ID" value="NZ_CP081917.1"/>
</dbReference>
<dbReference type="CDD" id="cd00102">
    <property type="entry name" value="IPT"/>
    <property type="match status" value="1"/>
</dbReference>
<accession>A0A139KVC5</accession>
<proteinExistence type="predicted"/>
<reference evidence="3" key="2">
    <citation type="submission" date="2022-10" db="EMBL/GenBank/DDBJ databases">
        <title>Human gut microbiome strain richness.</title>
        <authorList>
            <person name="Chen-Liaw A."/>
        </authorList>
    </citation>
    <scope>NUCLEOTIDE SEQUENCE</scope>
    <source>
        <strain evidence="3">BSD2780120875st1_E1_BSD2780120875_150330</strain>
    </source>
</reference>
<dbReference type="AlphaFoldDB" id="A0A139KVC5"/>
<evidence type="ECO:0000259" key="1">
    <source>
        <dbReference type="Pfam" id="PF01833"/>
    </source>
</evidence>
<evidence type="ECO:0000313" key="3">
    <source>
        <dbReference type="EMBL" id="MDC2740799.1"/>
    </source>
</evidence>
<gene>
    <name evidence="2" type="ORF">F3F25_21640</name>
    <name evidence="3" type="ORF">PO382_01010</name>
</gene>
<dbReference type="EMBL" id="JAQNZF010000001">
    <property type="protein sequence ID" value="MDC2740799.1"/>
    <property type="molecule type" value="Genomic_DNA"/>
</dbReference>
<dbReference type="Proteomes" id="UP000365824">
    <property type="component" value="Unassembled WGS sequence"/>
</dbReference>
<dbReference type="EMBL" id="VWLB01000043">
    <property type="protein sequence ID" value="KAA3924661.1"/>
    <property type="molecule type" value="Genomic_DNA"/>
</dbReference>
<dbReference type="InterPro" id="IPR014756">
    <property type="entry name" value="Ig_E-set"/>
</dbReference>
<dbReference type="PANTHER" id="PTHR13833">
    <property type="match status" value="1"/>
</dbReference>